<organism evidence="4 5">
    <name type="scientific">Streptomyces ficellus</name>
    <dbReference type="NCBI Taxonomy" id="1977088"/>
    <lineage>
        <taxon>Bacteria</taxon>
        <taxon>Bacillati</taxon>
        <taxon>Actinomycetota</taxon>
        <taxon>Actinomycetes</taxon>
        <taxon>Kitasatosporales</taxon>
        <taxon>Streptomycetaceae</taxon>
        <taxon>Streptomyces</taxon>
    </lineage>
</organism>
<dbReference type="Gene3D" id="2.80.10.50">
    <property type="match status" value="1"/>
</dbReference>
<keyword evidence="5" id="KW-1185">Reference proteome</keyword>
<protein>
    <recommendedName>
        <fullName evidence="3">Ricin B lectin domain-containing protein</fullName>
    </recommendedName>
</protein>
<feature type="compositionally biased region" description="Low complexity" evidence="1">
    <location>
        <begin position="368"/>
        <end position="394"/>
    </location>
</feature>
<evidence type="ECO:0000313" key="5">
    <source>
        <dbReference type="Proteomes" id="UP000422572"/>
    </source>
</evidence>
<dbReference type="Proteomes" id="UP000422572">
    <property type="component" value="Chromosome"/>
</dbReference>
<keyword evidence="2" id="KW-0812">Transmembrane</keyword>
<dbReference type="InterPro" id="IPR035992">
    <property type="entry name" value="Ricin_B-like_lectins"/>
</dbReference>
<reference evidence="4 5" key="1">
    <citation type="submission" date="2018-12" db="EMBL/GenBank/DDBJ databases">
        <title>Complete genome sequence of Streptomyces ficellus NRRL8067, the producer of ficellomycin, feldamycin and nojirimycin.</title>
        <authorList>
            <person name="Zhang H."/>
            <person name="Yue R."/>
            <person name="Liu Y."/>
            <person name="Li M."/>
            <person name="Mu H."/>
            <person name="Zhang J."/>
        </authorList>
    </citation>
    <scope>NUCLEOTIDE SEQUENCE [LARGE SCALE GENOMIC DNA]</scope>
    <source>
        <strain evidence="4 5">NRRL 8067</strain>
    </source>
</reference>
<keyword evidence="2" id="KW-0472">Membrane</keyword>
<feature type="compositionally biased region" description="Low complexity" evidence="1">
    <location>
        <begin position="101"/>
        <end position="116"/>
    </location>
</feature>
<dbReference type="SUPFAM" id="SSF50370">
    <property type="entry name" value="Ricin B-like lectins"/>
    <property type="match status" value="1"/>
</dbReference>
<name>A0A6I6F314_9ACTN</name>
<sequence>MDHLTDEQLYGLVGAEEPTGTSATAALRRRHWSRVNAFAHTVVDDPAAARYLTDLAFDQLVRGQPSTVSPVRPPRLLLLLTVSRTAARLPHGPRDHGVRGRGAARVGPPRAAEPVPTGGPVSDQLLARGFAALPPRTQALLWHSVVEREPDDSVASLTGDRPEAVAGLVSRALESCHDATLHLHLESRPTPGCSGFGRMLDAATTREDVRRHPQLTQHLGECPDCAAVLRGLVALREAPRPVLAGAVLGGAPGAAYTTGAVPDPDDDTLTLPRIVQSSPRGPAVRARDSALRQPAAAYAVGILTVLLTAAALMAVAWSAEDPPAAGVRAAPETHPGPVGSPSRKGPPAGTSPPAHTSASPVGPPSPTGSPSASATAGTSPSSSAEPTPGTTPAEVVPFRASSFVSAVNSGTGMCLDVRGGTFANGVDVITTKCRDGATTQQWRLDDDGLLRNGAQSDYCLDSRGHNGQSVGIWSCSAHKGEHGENLEFSLDTTGRIKPGTAPGLAVTPEGAAGAGVKLLPTDGSADQRWTESAG</sequence>
<dbReference type="Pfam" id="PF00652">
    <property type="entry name" value="Ricin_B_lectin"/>
    <property type="match status" value="1"/>
</dbReference>
<feature type="region of interest" description="Disordered" evidence="1">
    <location>
        <begin position="507"/>
        <end position="534"/>
    </location>
</feature>
<evidence type="ECO:0000259" key="3">
    <source>
        <dbReference type="SMART" id="SM00458"/>
    </source>
</evidence>
<feature type="domain" description="Ricin B lectin" evidence="3">
    <location>
        <begin position="401"/>
        <end position="532"/>
    </location>
</feature>
<dbReference type="CDD" id="cd00161">
    <property type="entry name" value="beta-trefoil_Ricin-like"/>
    <property type="match status" value="1"/>
</dbReference>
<dbReference type="EMBL" id="CP034279">
    <property type="protein sequence ID" value="QGV77004.1"/>
    <property type="molecule type" value="Genomic_DNA"/>
</dbReference>
<dbReference type="KEGG" id="sfic:EIZ62_01100"/>
<feature type="transmembrane region" description="Helical" evidence="2">
    <location>
        <begin position="295"/>
        <end position="317"/>
    </location>
</feature>
<evidence type="ECO:0000256" key="2">
    <source>
        <dbReference type="SAM" id="Phobius"/>
    </source>
</evidence>
<dbReference type="SMART" id="SM00458">
    <property type="entry name" value="RICIN"/>
    <property type="match status" value="1"/>
</dbReference>
<dbReference type="RefSeq" id="WP_156690827.1">
    <property type="nucleotide sequence ID" value="NZ_CP034279.1"/>
</dbReference>
<feature type="region of interest" description="Disordered" evidence="1">
    <location>
        <begin position="88"/>
        <end position="117"/>
    </location>
</feature>
<accession>A0A6I6F314</accession>
<proteinExistence type="predicted"/>
<feature type="region of interest" description="Disordered" evidence="1">
    <location>
        <begin position="325"/>
        <end position="394"/>
    </location>
</feature>
<dbReference type="InterPro" id="IPR000772">
    <property type="entry name" value="Ricin_B_lectin"/>
</dbReference>
<dbReference type="AlphaFoldDB" id="A0A6I6F314"/>
<keyword evidence="2" id="KW-1133">Transmembrane helix</keyword>
<evidence type="ECO:0000256" key="1">
    <source>
        <dbReference type="SAM" id="MobiDB-lite"/>
    </source>
</evidence>
<dbReference type="OrthoDB" id="7933390at2"/>
<evidence type="ECO:0000313" key="4">
    <source>
        <dbReference type="EMBL" id="QGV77004.1"/>
    </source>
</evidence>
<gene>
    <name evidence="4" type="ORF">EIZ62_01100</name>
</gene>
<dbReference type="PROSITE" id="PS50231">
    <property type="entry name" value="RICIN_B_LECTIN"/>
    <property type="match status" value="1"/>
</dbReference>